<evidence type="ECO:0000313" key="6">
    <source>
        <dbReference type="EMBL" id="OLU39295.1"/>
    </source>
</evidence>
<dbReference type="PANTHER" id="PTHR43776">
    <property type="entry name" value="TRANSPORT ATP-BINDING PROTEIN"/>
    <property type="match status" value="1"/>
</dbReference>
<dbReference type="InterPro" id="IPR003439">
    <property type="entry name" value="ABC_transporter-like_ATP-bd"/>
</dbReference>
<reference evidence="6 7" key="1">
    <citation type="submission" date="2016-11" db="EMBL/GenBank/DDBJ databases">
        <title>Description of two novel members of the family Erysipelotrichaceae: Ileibacterium lipovorans gen. nov., sp. nov. and Dubosiella newyorkensis, gen. nov., sp. nov.</title>
        <authorList>
            <person name="Cox L.M."/>
            <person name="Sohn J."/>
            <person name="Tyrrell K.L."/>
            <person name="Citron D.M."/>
            <person name="Lawson P.A."/>
            <person name="Patel N.B."/>
            <person name="Iizumi T."/>
            <person name="Perez-Perez G.I."/>
            <person name="Goldstein E.J."/>
            <person name="Blaser M.J."/>
        </authorList>
    </citation>
    <scope>NUCLEOTIDE SEQUENCE [LARGE SCALE GENOMIC DNA]</scope>
    <source>
        <strain evidence="6 7">NYU-BL-A3</strain>
    </source>
</reference>
<comment type="caution">
    <text evidence="6">The sequence shown here is derived from an EMBL/GenBank/DDBJ whole genome shotgun (WGS) entry which is preliminary data.</text>
</comment>
<sequence length="320" mass="36175">MSKIIDESQKQPEPILEVKNLKQYFPINRKFSVKAVDDIDFYIMPGETYGLVGESGSGKSTTGRSIIRLYNPTSGKITFCGRDISGKMDKETKTFLHTNMQMIFQDPMACLNPREKVLDIIAEGLDIHHLYSSQEERKQKVYDMLKLVGLSPEHANRYPHQFSGGQRQRIGIARALVMNPKLIIADEAISALDVSIQAQVVNLMKKIQKETNTAFLFIAHDLSMVKYISNRIGVMHLGNIVETGTTEEIFSNPIHPYTKSLLSAIPEPNPVVEKQRQSLAYDYKTSGIDYSLGTTHLVEGTHTVLCTDEEYDRWVLGKKY</sequence>
<dbReference type="Pfam" id="PF08352">
    <property type="entry name" value="oligo_HPY"/>
    <property type="match status" value="1"/>
</dbReference>
<dbReference type="InterPro" id="IPR013563">
    <property type="entry name" value="Oligopep_ABC_C"/>
</dbReference>
<evidence type="ECO:0000313" key="7">
    <source>
        <dbReference type="Proteomes" id="UP000186341"/>
    </source>
</evidence>
<evidence type="ECO:0000256" key="4">
    <source>
        <dbReference type="ARBA" id="ARBA00022840"/>
    </source>
</evidence>
<dbReference type="AlphaFoldDB" id="A0A1U7NFR0"/>
<dbReference type="GO" id="GO:0016887">
    <property type="term" value="F:ATP hydrolysis activity"/>
    <property type="evidence" value="ECO:0007669"/>
    <property type="project" value="InterPro"/>
</dbReference>
<dbReference type="PROSITE" id="PS00211">
    <property type="entry name" value="ABC_TRANSPORTER_1"/>
    <property type="match status" value="1"/>
</dbReference>
<dbReference type="InterPro" id="IPR017871">
    <property type="entry name" value="ABC_transporter-like_CS"/>
</dbReference>
<comment type="similarity">
    <text evidence="1">Belongs to the ABC transporter superfamily.</text>
</comment>
<dbReference type="Proteomes" id="UP000186341">
    <property type="component" value="Unassembled WGS sequence"/>
</dbReference>
<dbReference type="CDD" id="cd03257">
    <property type="entry name" value="ABC_NikE_OppD_transporters"/>
    <property type="match status" value="1"/>
</dbReference>
<dbReference type="FunFam" id="3.40.50.300:FF:000016">
    <property type="entry name" value="Oligopeptide ABC transporter ATP-binding component"/>
    <property type="match status" value="1"/>
</dbReference>
<dbReference type="InterPro" id="IPR027417">
    <property type="entry name" value="P-loop_NTPase"/>
</dbReference>
<dbReference type="InterPro" id="IPR050319">
    <property type="entry name" value="ABC_transp_ATP-bind"/>
</dbReference>
<name>A0A1U7NFR0_9FIRM</name>
<dbReference type="GO" id="GO:0015833">
    <property type="term" value="P:peptide transport"/>
    <property type="evidence" value="ECO:0007669"/>
    <property type="project" value="InterPro"/>
</dbReference>
<feature type="domain" description="ABC transporter" evidence="5">
    <location>
        <begin position="16"/>
        <end position="262"/>
    </location>
</feature>
<proteinExistence type="inferred from homology"/>
<keyword evidence="2" id="KW-0813">Transport</keyword>
<keyword evidence="7" id="KW-1185">Reference proteome</keyword>
<dbReference type="Gene3D" id="3.40.50.300">
    <property type="entry name" value="P-loop containing nucleotide triphosphate hydrolases"/>
    <property type="match status" value="1"/>
</dbReference>
<evidence type="ECO:0000256" key="2">
    <source>
        <dbReference type="ARBA" id="ARBA00022448"/>
    </source>
</evidence>
<evidence type="ECO:0000259" key="5">
    <source>
        <dbReference type="PROSITE" id="PS50893"/>
    </source>
</evidence>
<keyword evidence="4 6" id="KW-0067">ATP-binding</keyword>
<evidence type="ECO:0000256" key="3">
    <source>
        <dbReference type="ARBA" id="ARBA00022741"/>
    </source>
</evidence>
<dbReference type="EMBL" id="MPJW01000138">
    <property type="protein sequence ID" value="OLU39295.1"/>
    <property type="molecule type" value="Genomic_DNA"/>
</dbReference>
<gene>
    <name evidence="6" type="ORF">BO222_06925</name>
</gene>
<dbReference type="PANTHER" id="PTHR43776:SF7">
    <property type="entry name" value="D,D-DIPEPTIDE TRANSPORT ATP-BINDING PROTEIN DDPF-RELATED"/>
    <property type="match status" value="1"/>
</dbReference>
<accession>A0A1U7NFR0</accession>
<organism evidence="6 7">
    <name type="scientific">Ileibacterium valens</name>
    <dbReference type="NCBI Taxonomy" id="1862668"/>
    <lineage>
        <taxon>Bacteria</taxon>
        <taxon>Bacillati</taxon>
        <taxon>Bacillota</taxon>
        <taxon>Erysipelotrichia</taxon>
        <taxon>Erysipelotrichales</taxon>
        <taxon>Erysipelotrichaceae</taxon>
        <taxon>Ileibacterium</taxon>
    </lineage>
</organism>
<dbReference type="GO" id="GO:0055085">
    <property type="term" value="P:transmembrane transport"/>
    <property type="evidence" value="ECO:0007669"/>
    <property type="project" value="UniProtKB-ARBA"/>
</dbReference>
<keyword evidence="3" id="KW-0547">Nucleotide-binding</keyword>
<dbReference type="PROSITE" id="PS50893">
    <property type="entry name" value="ABC_TRANSPORTER_2"/>
    <property type="match status" value="1"/>
</dbReference>
<dbReference type="OrthoDB" id="9806285at2"/>
<dbReference type="SMART" id="SM00382">
    <property type="entry name" value="AAA"/>
    <property type="match status" value="1"/>
</dbReference>
<dbReference type="SUPFAM" id="SSF52540">
    <property type="entry name" value="P-loop containing nucleoside triphosphate hydrolases"/>
    <property type="match status" value="1"/>
</dbReference>
<dbReference type="GO" id="GO:0005524">
    <property type="term" value="F:ATP binding"/>
    <property type="evidence" value="ECO:0007669"/>
    <property type="project" value="UniProtKB-KW"/>
</dbReference>
<evidence type="ECO:0000256" key="1">
    <source>
        <dbReference type="ARBA" id="ARBA00005417"/>
    </source>
</evidence>
<dbReference type="Pfam" id="PF00005">
    <property type="entry name" value="ABC_tran"/>
    <property type="match status" value="1"/>
</dbReference>
<dbReference type="InterPro" id="IPR003593">
    <property type="entry name" value="AAA+_ATPase"/>
</dbReference>
<protein>
    <submittedName>
        <fullName evidence="6">Peptide ABC transporter ATP-binding protein</fullName>
    </submittedName>
</protein>